<sequence length="78" mass="8803">MTALSLHRLGGKLYNKLRGDGLSLKESNLLDQVISELEYRQRVQRVVADKCVCLLCMGPFGEPYHDPELELDDGRALD</sequence>
<dbReference type="AlphaFoldDB" id="A0A0H5Q8V5"/>
<reference evidence="1" key="1">
    <citation type="submission" date="2015-06" db="EMBL/GenBank/DDBJ databases">
        <authorList>
            <person name="Joergensen T."/>
        </authorList>
    </citation>
    <scope>NUCLEOTIDE SEQUENCE</scope>
    <source>
        <strain evidence="1">RGFK1753</strain>
    </source>
</reference>
<organism evidence="1">
    <name type="scientific">uncultured prokaryote</name>
    <dbReference type="NCBI Taxonomy" id="198431"/>
    <lineage>
        <taxon>unclassified sequences</taxon>
        <taxon>environmental samples</taxon>
    </lineage>
</organism>
<protein>
    <submittedName>
        <fullName evidence="1">Uncharacterized protein</fullName>
    </submittedName>
</protein>
<evidence type="ECO:0000313" key="1">
    <source>
        <dbReference type="EMBL" id="CRY97809.1"/>
    </source>
</evidence>
<accession>A0A0H5Q8V5</accession>
<name>A0A0H5Q8V5_9ZZZZ</name>
<proteinExistence type="predicted"/>
<reference evidence="1" key="2">
    <citation type="submission" date="2015-07" db="EMBL/GenBank/DDBJ databases">
        <title>Plasmids, circular viruses and viroids from rat gut.</title>
        <authorList>
            <person name="Jorgensen T.J."/>
            <person name="Hansen M.A."/>
            <person name="Xu Z."/>
            <person name="Tabak M.A."/>
            <person name="Sorensen S.J."/>
            <person name="Hansen L.H."/>
        </authorList>
    </citation>
    <scope>NUCLEOTIDE SEQUENCE</scope>
    <source>
        <strain evidence="1">RGFK1753</strain>
    </source>
</reference>
<dbReference type="EMBL" id="LN854255">
    <property type="protein sequence ID" value="CRY97809.1"/>
    <property type="molecule type" value="Genomic_DNA"/>
</dbReference>